<proteinExistence type="predicted"/>
<dbReference type="EMBL" id="LT629792">
    <property type="protein sequence ID" value="SDT98423.1"/>
    <property type="molecule type" value="Genomic_DNA"/>
</dbReference>
<protein>
    <recommendedName>
        <fullName evidence="4">DUF3499 domain-containing protein</fullName>
    </recommendedName>
</protein>
<name>A0ABY0V8L1_9ACTO</name>
<accession>A0ABY0V8L1</accession>
<keyword evidence="3" id="KW-1185">Reference proteome</keyword>
<reference evidence="2 3" key="1">
    <citation type="submission" date="2016-10" db="EMBL/GenBank/DDBJ databases">
        <authorList>
            <person name="Varghese N."/>
            <person name="Submissions S."/>
        </authorList>
    </citation>
    <scope>NUCLEOTIDE SEQUENCE [LARGE SCALE GENOMIC DNA]</scope>
    <source>
        <strain evidence="2 3">DSM 9169</strain>
    </source>
</reference>
<evidence type="ECO:0000313" key="3">
    <source>
        <dbReference type="Proteomes" id="UP000198976"/>
    </source>
</evidence>
<evidence type="ECO:0008006" key="4">
    <source>
        <dbReference type="Google" id="ProtNLM"/>
    </source>
</evidence>
<gene>
    <name evidence="2" type="ORF">SAMN04489714_1422</name>
</gene>
<dbReference type="InterPro" id="IPR021888">
    <property type="entry name" value="DUF3499"/>
</dbReference>
<evidence type="ECO:0000313" key="2">
    <source>
        <dbReference type="EMBL" id="SDT98423.1"/>
    </source>
</evidence>
<evidence type="ECO:0000256" key="1">
    <source>
        <dbReference type="SAM" id="MobiDB-lite"/>
    </source>
</evidence>
<organism evidence="2 3">
    <name type="scientific">Schaalia radingae</name>
    <dbReference type="NCBI Taxonomy" id="131110"/>
    <lineage>
        <taxon>Bacteria</taxon>
        <taxon>Bacillati</taxon>
        <taxon>Actinomycetota</taxon>
        <taxon>Actinomycetes</taxon>
        <taxon>Actinomycetales</taxon>
        <taxon>Actinomycetaceae</taxon>
        <taxon>Schaalia</taxon>
    </lineage>
</organism>
<dbReference type="Proteomes" id="UP000198976">
    <property type="component" value="Chromosome I"/>
</dbReference>
<feature type="region of interest" description="Disordered" evidence="1">
    <location>
        <begin position="91"/>
        <end position="157"/>
    </location>
</feature>
<sequence>MLARHCSKPGCAGAPVATLTYDYADSTAVLGPLSTASEPHAYDLCERHANNLTAPQGWQIVRLQSSFDPAPPSADDLMALVDAVRDAAHTDSASPVAQCVAHHAQQGDPAAPSSIDGKDTPNRPWQAERGPFAGDHEARKSRFHVITTQGMTPEDKE</sequence>
<dbReference type="Pfam" id="PF12005">
    <property type="entry name" value="DUF3499"/>
    <property type="match status" value="1"/>
</dbReference>